<comment type="subcellular location">
    <subcellularLocation>
        <location evidence="1 10">Cell membrane</location>
        <topology evidence="1 10">Multi-pass membrane protein</topology>
    </subcellularLocation>
</comment>
<evidence type="ECO:0000256" key="9">
    <source>
        <dbReference type="ARBA" id="ARBA00023224"/>
    </source>
</evidence>
<protein>
    <recommendedName>
        <fullName evidence="10">Odorant receptor</fullName>
    </recommendedName>
</protein>
<reference evidence="11 12" key="1">
    <citation type="journal article" date="2008" name="Nature">
        <title>The genome of the model beetle and pest Tribolium castaneum.</title>
        <authorList>
            <consortium name="Tribolium Genome Sequencing Consortium"/>
            <person name="Richards S."/>
            <person name="Gibbs R.A."/>
            <person name="Weinstock G.M."/>
            <person name="Brown S.J."/>
            <person name="Denell R."/>
            <person name="Beeman R.W."/>
            <person name="Gibbs R."/>
            <person name="Beeman R.W."/>
            <person name="Brown S.J."/>
            <person name="Bucher G."/>
            <person name="Friedrich M."/>
            <person name="Grimmelikhuijzen C.J."/>
            <person name="Klingler M."/>
            <person name="Lorenzen M."/>
            <person name="Richards S."/>
            <person name="Roth S."/>
            <person name="Schroder R."/>
            <person name="Tautz D."/>
            <person name="Zdobnov E.M."/>
            <person name="Muzny D."/>
            <person name="Gibbs R.A."/>
            <person name="Weinstock G.M."/>
            <person name="Attaway T."/>
            <person name="Bell S."/>
            <person name="Buhay C.J."/>
            <person name="Chandrabose M.N."/>
            <person name="Chavez D."/>
            <person name="Clerk-Blankenburg K.P."/>
            <person name="Cree A."/>
            <person name="Dao M."/>
            <person name="Davis C."/>
            <person name="Chacko J."/>
            <person name="Dinh H."/>
            <person name="Dugan-Rocha S."/>
            <person name="Fowler G."/>
            <person name="Garner T.T."/>
            <person name="Garnes J."/>
            <person name="Gnirke A."/>
            <person name="Hawes A."/>
            <person name="Hernandez J."/>
            <person name="Hines S."/>
            <person name="Holder M."/>
            <person name="Hume J."/>
            <person name="Jhangiani S.N."/>
            <person name="Joshi V."/>
            <person name="Khan Z.M."/>
            <person name="Jackson L."/>
            <person name="Kovar C."/>
            <person name="Kowis A."/>
            <person name="Lee S."/>
            <person name="Lewis L.R."/>
            <person name="Margolis J."/>
            <person name="Morgan M."/>
            <person name="Nazareth L.V."/>
            <person name="Nguyen N."/>
            <person name="Okwuonu G."/>
            <person name="Parker D."/>
            <person name="Richards S."/>
            <person name="Ruiz S.J."/>
            <person name="Santibanez J."/>
            <person name="Savard J."/>
            <person name="Scherer S.E."/>
            <person name="Schneider B."/>
            <person name="Sodergren E."/>
            <person name="Tautz D."/>
            <person name="Vattahil S."/>
            <person name="Villasana D."/>
            <person name="White C.S."/>
            <person name="Wright R."/>
            <person name="Park Y."/>
            <person name="Beeman R.W."/>
            <person name="Lord J."/>
            <person name="Oppert B."/>
            <person name="Lorenzen M."/>
            <person name="Brown S."/>
            <person name="Wang L."/>
            <person name="Savard J."/>
            <person name="Tautz D."/>
            <person name="Richards S."/>
            <person name="Weinstock G."/>
            <person name="Gibbs R.A."/>
            <person name="Liu Y."/>
            <person name="Worley K."/>
            <person name="Weinstock G."/>
            <person name="Elsik C.G."/>
            <person name="Reese J.T."/>
            <person name="Elhaik E."/>
            <person name="Landan G."/>
            <person name="Graur D."/>
            <person name="Arensburger P."/>
            <person name="Atkinson P."/>
            <person name="Beeman R.W."/>
            <person name="Beidler J."/>
            <person name="Brown S.J."/>
            <person name="Demuth J.P."/>
            <person name="Drury D.W."/>
            <person name="Du Y.Z."/>
            <person name="Fujiwara H."/>
            <person name="Lorenzen M."/>
            <person name="Maselli V."/>
            <person name="Osanai M."/>
            <person name="Park Y."/>
            <person name="Robertson H.M."/>
            <person name="Tu Z."/>
            <person name="Wang J.J."/>
            <person name="Wang S."/>
            <person name="Richards S."/>
            <person name="Song H."/>
            <person name="Zhang L."/>
            <person name="Sodergren E."/>
            <person name="Werner D."/>
            <person name="Stanke M."/>
            <person name="Morgenstern B."/>
            <person name="Solovyev V."/>
            <person name="Kosarev P."/>
            <person name="Brown G."/>
            <person name="Chen H.C."/>
            <person name="Ermolaeva O."/>
            <person name="Hlavina W."/>
            <person name="Kapustin Y."/>
            <person name="Kiryutin B."/>
            <person name="Kitts P."/>
            <person name="Maglott D."/>
            <person name="Pruitt K."/>
            <person name="Sapojnikov V."/>
            <person name="Souvorov A."/>
            <person name="Mackey A.J."/>
            <person name="Waterhouse R.M."/>
            <person name="Wyder S."/>
            <person name="Zdobnov E.M."/>
            <person name="Zdobnov E.M."/>
            <person name="Wyder S."/>
            <person name="Kriventseva E.V."/>
            <person name="Kadowaki T."/>
            <person name="Bork P."/>
            <person name="Aranda M."/>
            <person name="Bao R."/>
            <person name="Beermann A."/>
            <person name="Berns N."/>
            <person name="Bolognesi R."/>
            <person name="Bonneton F."/>
            <person name="Bopp D."/>
            <person name="Brown S.J."/>
            <person name="Bucher G."/>
            <person name="Butts T."/>
            <person name="Chaumot A."/>
            <person name="Denell R.E."/>
            <person name="Ferrier D.E."/>
            <person name="Friedrich M."/>
            <person name="Gordon C.M."/>
            <person name="Jindra M."/>
            <person name="Klingler M."/>
            <person name="Lan Q."/>
            <person name="Lattorff H.M."/>
            <person name="Laudet V."/>
            <person name="von Levetsow C."/>
            <person name="Liu Z."/>
            <person name="Lutz R."/>
            <person name="Lynch J.A."/>
            <person name="da Fonseca R.N."/>
            <person name="Posnien N."/>
            <person name="Reuter R."/>
            <person name="Roth S."/>
            <person name="Savard J."/>
            <person name="Schinko J.B."/>
            <person name="Schmitt C."/>
            <person name="Schoppmeier M."/>
            <person name="Schroder R."/>
            <person name="Shippy T.D."/>
            <person name="Simonnet F."/>
            <person name="Marques-Souza H."/>
            <person name="Tautz D."/>
            <person name="Tomoyasu Y."/>
            <person name="Trauner J."/>
            <person name="Van der Zee M."/>
            <person name="Vervoort M."/>
            <person name="Wittkopp N."/>
            <person name="Wimmer E.A."/>
            <person name="Yang X."/>
            <person name="Jones A.K."/>
            <person name="Sattelle D.B."/>
            <person name="Ebert P.R."/>
            <person name="Nelson D."/>
            <person name="Scott J.G."/>
            <person name="Beeman R.W."/>
            <person name="Muthukrishnan S."/>
            <person name="Kramer K.J."/>
            <person name="Arakane Y."/>
            <person name="Beeman R.W."/>
            <person name="Zhu Q."/>
            <person name="Hogenkamp D."/>
            <person name="Dixit R."/>
            <person name="Oppert B."/>
            <person name="Jiang H."/>
            <person name="Zou Z."/>
            <person name="Marshall J."/>
            <person name="Elpidina E."/>
            <person name="Vinokurov K."/>
            <person name="Oppert C."/>
            <person name="Zou Z."/>
            <person name="Evans J."/>
            <person name="Lu Z."/>
            <person name="Zhao P."/>
            <person name="Sumathipala N."/>
            <person name="Altincicek B."/>
            <person name="Vilcinskas A."/>
            <person name="Williams M."/>
            <person name="Hultmark D."/>
            <person name="Hetru C."/>
            <person name="Jiang H."/>
            <person name="Grimmelikhuijzen C.J."/>
            <person name="Hauser F."/>
            <person name="Cazzamali G."/>
            <person name="Williamson M."/>
            <person name="Park Y."/>
            <person name="Li B."/>
            <person name="Tanaka Y."/>
            <person name="Predel R."/>
            <person name="Neupert S."/>
            <person name="Schachtner J."/>
            <person name="Verleyen P."/>
            <person name="Raible F."/>
            <person name="Bork P."/>
            <person name="Friedrich M."/>
            <person name="Walden K.K."/>
            <person name="Robertson H.M."/>
            <person name="Angeli S."/>
            <person name="Foret S."/>
            <person name="Bucher G."/>
            <person name="Schuetz S."/>
            <person name="Maleszka R."/>
            <person name="Wimmer E.A."/>
            <person name="Beeman R.W."/>
            <person name="Lorenzen M."/>
            <person name="Tomoyasu Y."/>
            <person name="Miller S.C."/>
            <person name="Grossmann D."/>
            <person name="Bucher G."/>
        </authorList>
    </citation>
    <scope>NUCLEOTIDE SEQUENCE [LARGE SCALE GENOMIC DNA]</scope>
    <source>
        <strain evidence="11 12">Georgia GA2</strain>
    </source>
</reference>
<gene>
    <name evidence="11" type="primary">Or263</name>
    <name evidence="11" type="ORF">TcasGA2_TC030400</name>
</gene>
<feature type="transmembrane region" description="Helical" evidence="10">
    <location>
        <begin position="25"/>
        <end position="45"/>
    </location>
</feature>
<dbReference type="GO" id="GO:0050911">
    <property type="term" value="P:detection of chemical stimulus involved in sensory perception of smell"/>
    <property type="evidence" value="ECO:0000318"/>
    <property type="project" value="GO_Central"/>
</dbReference>
<dbReference type="GO" id="GO:0007165">
    <property type="term" value="P:signal transduction"/>
    <property type="evidence" value="ECO:0007669"/>
    <property type="project" value="UniProtKB-KW"/>
</dbReference>
<dbReference type="GO" id="GO:0004984">
    <property type="term" value="F:olfactory receptor activity"/>
    <property type="evidence" value="ECO:0000318"/>
    <property type="project" value="GO_Central"/>
</dbReference>
<evidence type="ECO:0000256" key="10">
    <source>
        <dbReference type="RuleBase" id="RU351113"/>
    </source>
</evidence>
<dbReference type="AlphaFoldDB" id="D6WBZ1"/>
<evidence type="ECO:0000256" key="5">
    <source>
        <dbReference type="ARBA" id="ARBA00022725"/>
    </source>
</evidence>
<accession>D6WBZ1</accession>
<proteinExistence type="inferred from homology"/>
<dbReference type="GO" id="GO:0005549">
    <property type="term" value="F:odorant binding"/>
    <property type="evidence" value="ECO:0007669"/>
    <property type="project" value="InterPro"/>
</dbReference>
<name>D6WBZ1_TRICA</name>
<feature type="transmembrane region" description="Helical" evidence="10">
    <location>
        <begin position="112"/>
        <end position="134"/>
    </location>
</feature>
<reference evidence="11 12" key="2">
    <citation type="journal article" date="2010" name="Nucleic Acids Res.">
        <title>BeetleBase in 2010: revisions to provide comprehensive genomic information for Tribolium castaneum.</title>
        <authorList>
            <person name="Kim H.S."/>
            <person name="Murphy T."/>
            <person name="Xia J."/>
            <person name="Caragea D."/>
            <person name="Park Y."/>
            <person name="Beeman R.W."/>
            <person name="Lorenzen M.D."/>
            <person name="Butcher S."/>
            <person name="Manak J.R."/>
            <person name="Brown S.J."/>
        </authorList>
    </citation>
    <scope>GENOME REANNOTATION</scope>
    <source>
        <strain evidence="11 12">Georgia GA2</strain>
    </source>
</reference>
<keyword evidence="8 10" id="KW-0675">Receptor</keyword>
<keyword evidence="12" id="KW-1185">Reference proteome</keyword>
<dbReference type="Proteomes" id="UP000007266">
    <property type="component" value="Linkage group 2"/>
</dbReference>
<dbReference type="PhylomeDB" id="D6WBZ1"/>
<dbReference type="GO" id="GO:0005886">
    <property type="term" value="C:plasma membrane"/>
    <property type="evidence" value="ECO:0000318"/>
    <property type="project" value="GO_Central"/>
</dbReference>
<evidence type="ECO:0000256" key="4">
    <source>
        <dbReference type="ARBA" id="ARBA00022692"/>
    </source>
</evidence>
<comment type="caution">
    <text evidence="10">Lacks conserved residue(s) required for the propagation of feature annotation.</text>
</comment>
<keyword evidence="5 10" id="KW-0552">Olfaction</keyword>
<keyword evidence="2" id="KW-1003">Cell membrane</keyword>
<feature type="transmembrane region" description="Helical" evidence="10">
    <location>
        <begin position="247"/>
        <end position="274"/>
    </location>
</feature>
<keyword evidence="6 10" id="KW-1133">Transmembrane helix</keyword>
<keyword evidence="3 10" id="KW-0716">Sensory transduction</keyword>
<evidence type="ECO:0000256" key="2">
    <source>
        <dbReference type="ARBA" id="ARBA00022475"/>
    </source>
</evidence>
<keyword evidence="9 10" id="KW-0807">Transducer</keyword>
<comment type="similarity">
    <text evidence="10">Belongs to the insect chemoreceptor superfamily. Heteromeric odorant receptor channel (TC 1.A.69) family.</text>
</comment>
<keyword evidence="7 10" id="KW-0472">Membrane</keyword>
<evidence type="ECO:0000313" key="12">
    <source>
        <dbReference type="Proteomes" id="UP000007266"/>
    </source>
</evidence>
<keyword evidence="4 10" id="KW-0812">Transmembrane</keyword>
<dbReference type="PANTHER" id="PTHR21137">
    <property type="entry name" value="ODORANT RECEPTOR"/>
    <property type="match status" value="1"/>
</dbReference>
<dbReference type="PANTHER" id="PTHR21137:SF35">
    <property type="entry name" value="ODORANT RECEPTOR 19A-RELATED"/>
    <property type="match status" value="1"/>
</dbReference>
<dbReference type="HOGENOM" id="CLU_059644_0_0_1"/>
<dbReference type="InterPro" id="IPR004117">
    <property type="entry name" value="7tm6_olfct_rcpt"/>
</dbReference>
<sequence length="386" mass="44809">MWNNNPFIVIRTIFLDINNYKIVKFCYVSLTVFYSLVHCLQFYYIIKNFNLNLIIRYGFITSLLSYVLAAGILSLVVEKRIRKTQIFFDEIGWSLNIVGKDAEMKLEKKCKLINISIYAIMLFLVITLLVNLPFVGSQRDLFLSIQVFEEYFGKWSEILDRLYFTLAPFLSYHGARLSFTCIYAILQVQVQFSLIGEYLFETYQVDDSKSWKYLQDTRYQHDIGESLRLCVEHHVALKKSIKMMVDVALTCLPFLVLLGLSTLISCLAFIMNFWDTMDNILKLRIFMWAAWIVLITIMFCRSGQQLIDATSDIFFTLGGAPWYYWNLDNIKILLTFMANSTKNDSISLAGICLDYPLFVSVANTTVSYALVLYNLRESSLDSSNKK</sequence>
<evidence type="ECO:0000256" key="6">
    <source>
        <dbReference type="ARBA" id="ARBA00022989"/>
    </source>
</evidence>
<evidence type="ECO:0000256" key="8">
    <source>
        <dbReference type="ARBA" id="ARBA00023170"/>
    </source>
</evidence>
<feature type="transmembrane region" description="Helical" evidence="10">
    <location>
        <begin position="57"/>
        <end position="77"/>
    </location>
</feature>
<feature type="transmembrane region" description="Helical" evidence="10">
    <location>
        <begin position="162"/>
        <end position="186"/>
    </location>
</feature>
<evidence type="ECO:0000313" key="11">
    <source>
        <dbReference type="EMBL" id="EEZ99422.1"/>
    </source>
</evidence>
<evidence type="ECO:0000256" key="1">
    <source>
        <dbReference type="ARBA" id="ARBA00004651"/>
    </source>
</evidence>
<dbReference type="EMBL" id="KQ971309">
    <property type="protein sequence ID" value="EEZ99422.1"/>
    <property type="molecule type" value="Genomic_DNA"/>
</dbReference>
<evidence type="ECO:0000256" key="7">
    <source>
        <dbReference type="ARBA" id="ARBA00023136"/>
    </source>
</evidence>
<evidence type="ECO:0000256" key="3">
    <source>
        <dbReference type="ARBA" id="ARBA00022606"/>
    </source>
</evidence>
<feature type="transmembrane region" description="Helical" evidence="10">
    <location>
        <begin position="280"/>
        <end position="299"/>
    </location>
</feature>
<organism evidence="11 12">
    <name type="scientific">Tribolium castaneum</name>
    <name type="common">Red flour beetle</name>
    <dbReference type="NCBI Taxonomy" id="7070"/>
    <lineage>
        <taxon>Eukaryota</taxon>
        <taxon>Metazoa</taxon>
        <taxon>Ecdysozoa</taxon>
        <taxon>Arthropoda</taxon>
        <taxon>Hexapoda</taxon>
        <taxon>Insecta</taxon>
        <taxon>Pterygota</taxon>
        <taxon>Neoptera</taxon>
        <taxon>Endopterygota</taxon>
        <taxon>Coleoptera</taxon>
        <taxon>Polyphaga</taxon>
        <taxon>Cucujiformia</taxon>
        <taxon>Tenebrionidae</taxon>
        <taxon>Tenebrionidae incertae sedis</taxon>
        <taxon>Tribolium</taxon>
    </lineage>
</organism>